<accession>N9Y654</accession>
<dbReference type="GO" id="GO:0005524">
    <property type="term" value="F:ATP binding"/>
    <property type="evidence" value="ECO:0007669"/>
    <property type="project" value="UniProtKB-KW"/>
</dbReference>
<dbReference type="PROSITE" id="PS50893">
    <property type="entry name" value="ABC_TRANSPORTER_2"/>
    <property type="match status" value="1"/>
</dbReference>
<feature type="domain" description="ABC transporter" evidence="5">
    <location>
        <begin position="6"/>
        <end position="252"/>
    </location>
</feature>
<dbReference type="HOGENOM" id="CLU_000604_1_23_9"/>
<dbReference type="InterPro" id="IPR050319">
    <property type="entry name" value="ABC_transp_ATP-bind"/>
</dbReference>
<dbReference type="CDD" id="cd03257">
    <property type="entry name" value="ABC_NikE_OppD_transporters"/>
    <property type="match status" value="1"/>
</dbReference>
<organism evidence="6 7">
    <name type="scientific">Clostridium thermobutyricum</name>
    <dbReference type="NCBI Taxonomy" id="29372"/>
    <lineage>
        <taxon>Bacteria</taxon>
        <taxon>Bacillati</taxon>
        <taxon>Bacillota</taxon>
        <taxon>Clostridia</taxon>
        <taxon>Eubacteriales</taxon>
        <taxon>Clostridiaceae</taxon>
        <taxon>Clostridium</taxon>
    </lineage>
</organism>
<evidence type="ECO:0000256" key="1">
    <source>
        <dbReference type="ARBA" id="ARBA00005417"/>
    </source>
</evidence>
<keyword evidence="2" id="KW-0813">Transport</keyword>
<dbReference type="GO" id="GO:0055085">
    <property type="term" value="P:transmembrane transport"/>
    <property type="evidence" value="ECO:0007669"/>
    <property type="project" value="UniProtKB-ARBA"/>
</dbReference>
<dbReference type="InterPro" id="IPR017871">
    <property type="entry name" value="ABC_transporter-like_CS"/>
</dbReference>
<dbReference type="PROSITE" id="PS00211">
    <property type="entry name" value="ABC_TRANSPORTER_1"/>
    <property type="match status" value="1"/>
</dbReference>
<evidence type="ECO:0000256" key="4">
    <source>
        <dbReference type="ARBA" id="ARBA00022840"/>
    </source>
</evidence>
<dbReference type="Proteomes" id="UP000013097">
    <property type="component" value="Unassembled WGS sequence"/>
</dbReference>
<dbReference type="InterPro" id="IPR027417">
    <property type="entry name" value="P-loop_NTPase"/>
</dbReference>
<dbReference type="SUPFAM" id="SSF52540">
    <property type="entry name" value="P-loop containing nucleoside triphosphate hydrolases"/>
    <property type="match status" value="1"/>
</dbReference>
<dbReference type="EMBL" id="AGYT01000007">
    <property type="protein sequence ID" value="ENZ03257.1"/>
    <property type="molecule type" value="Genomic_DNA"/>
</dbReference>
<dbReference type="PANTHER" id="PTHR43776">
    <property type="entry name" value="TRANSPORT ATP-BINDING PROTEIN"/>
    <property type="match status" value="1"/>
</dbReference>
<dbReference type="Pfam" id="PF08352">
    <property type="entry name" value="oligo_HPY"/>
    <property type="match status" value="1"/>
</dbReference>
<reference evidence="6 7" key="1">
    <citation type="submission" date="2013-01" db="EMBL/GenBank/DDBJ databases">
        <title>The Genome Sequence of Clostridium colicanis 209318.</title>
        <authorList>
            <consortium name="The Broad Institute Genome Sequencing Platform"/>
            <person name="Earl A."/>
            <person name="Ward D."/>
            <person name="Feldgarden M."/>
            <person name="Gevers D."/>
            <person name="Courvalin P."/>
            <person name="Lambert T."/>
            <person name="Walker B."/>
            <person name="Young S.K."/>
            <person name="Zeng Q."/>
            <person name="Gargeya S."/>
            <person name="Fitzgerald M."/>
            <person name="Haas B."/>
            <person name="Abouelleil A."/>
            <person name="Alvarado L."/>
            <person name="Arachchi H.M."/>
            <person name="Berlin A.M."/>
            <person name="Chapman S.B."/>
            <person name="Dewar J."/>
            <person name="Goldberg J."/>
            <person name="Griggs A."/>
            <person name="Gujja S."/>
            <person name="Hansen M."/>
            <person name="Howarth C."/>
            <person name="Imamovic A."/>
            <person name="Larimer J."/>
            <person name="McCowan C."/>
            <person name="Murphy C."/>
            <person name="Neiman D."/>
            <person name="Pearson M."/>
            <person name="Priest M."/>
            <person name="Roberts A."/>
            <person name="Saif S."/>
            <person name="Shea T."/>
            <person name="Sisk P."/>
            <person name="Sykes S."/>
            <person name="Wortman J."/>
            <person name="Nusbaum C."/>
            <person name="Birren B."/>
        </authorList>
    </citation>
    <scope>NUCLEOTIDE SEQUENCE [LARGE SCALE GENOMIC DNA]</scope>
    <source>
        <strain evidence="6 7">209318</strain>
    </source>
</reference>
<sequence>MDKKILEIKNLKRNFNLGKDKIIKAVDDVSLDIYEGEIFGLVGESGSGKSTLGKSIIGINRDGDGVIRYLGKEISNKKIFRKEKKNIGQTMQIIFQDTTSSLNSRMKIKDIIAEPLVIQRKLSKLDIKYKVIEVLYKVGLDESYLESYPYEYSGGQRQRISIARALTMNPKFIIADEPIASLDVSMQAQIVNLFKKLKKEEKLTCLFIAHDLSMVRYISDRIGVMSKGKLVEVGKTEDIYNNPKEEYTKLLINSIPKINKINRA</sequence>
<dbReference type="Pfam" id="PF00005">
    <property type="entry name" value="ABC_tran"/>
    <property type="match status" value="1"/>
</dbReference>
<keyword evidence="4" id="KW-0067">ATP-binding</keyword>
<evidence type="ECO:0000313" key="7">
    <source>
        <dbReference type="Proteomes" id="UP000013097"/>
    </source>
</evidence>
<name>N9Y654_9CLOT</name>
<dbReference type="GO" id="GO:0016887">
    <property type="term" value="F:ATP hydrolysis activity"/>
    <property type="evidence" value="ECO:0007669"/>
    <property type="project" value="InterPro"/>
</dbReference>
<comment type="caution">
    <text evidence="6">The sequence shown here is derived from an EMBL/GenBank/DDBJ whole genome shotgun (WGS) entry which is preliminary data.</text>
</comment>
<evidence type="ECO:0000313" key="6">
    <source>
        <dbReference type="EMBL" id="ENZ03257.1"/>
    </source>
</evidence>
<comment type="similarity">
    <text evidence="1">Belongs to the ABC transporter superfamily.</text>
</comment>
<protein>
    <recommendedName>
        <fullName evidence="5">ABC transporter domain-containing protein</fullName>
    </recommendedName>
</protein>
<evidence type="ECO:0000256" key="2">
    <source>
        <dbReference type="ARBA" id="ARBA00022448"/>
    </source>
</evidence>
<dbReference type="AlphaFoldDB" id="N9Y654"/>
<gene>
    <name evidence="6" type="ORF">HMPREF1092_00443</name>
</gene>
<dbReference type="InterPro" id="IPR013563">
    <property type="entry name" value="Oligopep_ABC_C"/>
</dbReference>
<keyword evidence="7" id="KW-1185">Reference proteome</keyword>
<dbReference type="InterPro" id="IPR003593">
    <property type="entry name" value="AAA+_ATPase"/>
</dbReference>
<evidence type="ECO:0000259" key="5">
    <source>
        <dbReference type="PROSITE" id="PS50893"/>
    </source>
</evidence>
<dbReference type="InterPro" id="IPR003439">
    <property type="entry name" value="ABC_transporter-like_ATP-bd"/>
</dbReference>
<dbReference type="PATRIC" id="fig|999411.4.peg.428"/>
<dbReference type="SMART" id="SM00382">
    <property type="entry name" value="AAA"/>
    <property type="match status" value="1"/>
</dbReference>
<dbReference type="GO" id="GO:0015833">
    <property type="term" value="P:peptide transport"/>
    <property type="evidence" value="ECO:0007669"/>
    <property type="project" value="InterPro"/>
</dbReference>
<proteinExistence type="inferred from homology"/>
<evidence type="ECO:0000256" key="3">
    <source>
        <dbReference type="ARBA" id="ARBA00022741"/>
    </source>
</evidence>
<dbReference type="Gene3D" id="3.40.50.300">
    <property type="entry name" value="P-loop containing nucleotide triphosphate hydrolases"/>
    <property type="match status" value="1"/>
</dbReference>
<dbReference type="eggNOG" id="COG4608">
    <property type="taxonomic scope" value="Bacteria"/>
</dbReference>
<dbReference type="RefSeq" id="WP_002596947.1">
    <property type="nucleotide sequence ID" value="NZ_KB850956.1"/>
</dbReference>
<keyword evidence="3" id="KW-0547">Nucleotide-binding</keyword>
<dbReference type="PANTHER" id="PTHR43776:SF7">
    <property type="entry name" value="D,D-DIPEPTIDE TRANSPORT ATP-BINDING PROTEIN DDPF-RELATED"/>
    <property type="match status" value="1"/>
</dbReference>